<dbReference type="EMBL" id="JALLPJ020000045">
    <property type="protein sequence ID" value="KAL3804268.1"/>
    <property type="molecule type" value="Genomic_DNA"/>
</dbReference>
<sequence>MVNQKIETAALKMDFVYVSKKVWWYSFNDTGSGLPSGTCIGVLQQECCSANSFNGLPEEKGVKKDWCEVQGCESSCLNVTRRLDQVDASHDVHHLRSSRIMQNKRSMIEGDFAGTDFNDVLGEYTTLDPLSTGAVLGPSNLEHDAECRANSYYAIDHNSPTLICEDYESNRCDANDYMIKKENETFCLNVRAVDPSNDLEEDTIIRTTAPYNIPYTLPSEEELTRGTVYLSLVTENITNLTFNDQLELEEITLEWIKDNVGSSDTFSP</sequence>
<dbReference type="AlphaFoldDB" id="A0ABD3QVM0"/>
<gene>
    <name evidence="1" type="ORF">ACHAWO_012447</name>
</gene>
<comment type="caution">
    <text evidence="1">The sequence shown here is derived from an EMBL/GenBank/DDBJ whole genome shotgun (WGS) entry which is preliminary data.</text>
</comment>
<dbReference type="Proteomes" id="UP001530400">
    <property type="component" value="Unassembled WGS sequence"/>
</dbReference>
<reference evidence="1 2" key="1">
    <citation type="submission" date="2024-10" db="EMBL/GenBank/DDBJ databases">
        <title>Updated reference genomes for cyclostephanoid diatoms.</title>
        <authorList>
            <person name="Roberts W.R."/>
            <person name="Alverson A.J."/>
        </authorList>
    </citation>
    <scope>NUCLEOTIDE SEQUENCE [LARGE SCALE GENOMIC DNA]</scope>
    <source>
        <strain evidence="1 2">AJA010-31</strain>
    </source>
</reference>
<keyword evidence="2" id="KW-1185">Reference proteome</keyword>
<accession>A0ABD3QVM0</accession>
<name>A0ABD3QVM0_9STRA</name>
<proteinExistence type="predicted"/>
<evidence type="ECO:0000313" key="2">
    <source>
        <dbReference type="Proteomes" id="UP001530400"/>
    </source>
</evidence>
<evidence type="ECO:0000313" key="1">
    <source>
        <dbReference type="EMBL" id="KAL3804268.1"/>
    </source>
</evidence>
<organism evidence="1 2">
    <name type="scientific">Cyclotella atomus</name>
    <dbReference type="NCBI Taxonomy" id="382360"/>
    <lineage>
        <taxon>Eukaryota</taxon>
        <taxon>Sar</taxon>
        <taxon>Stramenopiles</taxon>
        <taxon>Ochrophyta</taxon>
        <taxon>Bacillariophyta</taxon>
        <taxon>Coscinodiscophyceae</taxon>
        <taxon>Thalassiosirophycidae</taxon>
        <taxon>Stephanodiscales</taxon>
        <taxon>Stephanodiscaceae</taxon>
        <taxon>Cyclotella</taxon>
    </lineage>
</organism>
<protein>
    <submittedName>
        <fullName evidence="1">Uncharacterized protein</fullName>
    </submittedName>
</protein>
<feature type="non-terminal residue" evidence="1">
    <location>
        <position position="268"/>
    </location>
</feature>